<dbReference type="PRINTS" id="PR00038">
    <property type="entry name" value="HTHLUXR"/>
</dbReference>
<evidence type="ECO:0000256" key="2">
    <source>
        <dbReference type="ARBA" id="ARBA00023015"/>
    </source>
</evidence>
<keyword evidence="1 5" id="KW-0597">Phosphoprotein</keyword>
<evidence type="ECO:0000256" key="4">
    <source>
        <dbReference type="ARBA" id="ARBA00023163"/>
    </source>
</evidence>
<dbReference type="GO" id="GO:0006355">
    <property type="term" value="P:regulation of DNA-templated transcription"/>
    <property type="evidence" value="ECO:0007669"/>
    <property type="project" value="InterPro"/>
</dbReference>
<dbReference type="GO" id="GO:0003677">
    <property type="term" value="F:DNA binding"/>
    <property type="evidence" value="ECO:0007669"/>
    <property type="project" value="UniProtKB-KW"/>
</dbReference>
<protein>
    <submittedName>
        <fullName evidence="8">Response regulator transcription factor</fullName>
    </submittedName>
</protein>
<dbReference type="InterPro" id="IPR058245">
    <property type="entry name" value="NreC/VraR/RcsB-like_REC"/>
</dbReference>
<name>A0A6B3SNE4_9BURK</name>
<organism evidence="8 9">
    <name type="scientific">Noviherbaspirillum galbum</name>
    <dbReference type="NCBI Taxonomy" id="2709383"/>
    <lineage>
        <taxon>Bacteria</taxon>
        <taxon>Pseudomonadati</taxon>
        <taxon>Pseudomonadota</taxon>
        <taxon>Betaproteobacteria</taxon>
        <taxon>Burkholderiales</taxon>
        <taxon>Oxalobacteraceae</taxon>
        <taxon>Noviherbaspirillum</taxon>
    </lineage>
</organism>
<dbReference type="AlphaFoldDB" id="A0A6B3SNE4"/>
<feature type="domain" description="HTH luxR-type" evidence="6">
    <location>
        <begin position="144"/>
        <end position="209"/>
    </location>
</feature>
<evidence type="ECO:0000256" key="3">
    <source>
        <dbReference type="ARBA" id="ARBA00023125"/>
    </source>
</evidence>
<evidence type="ECO:0000259" key="6">
    <source>
        <dbReference type="PROSITE" id="PS50043"/>
    </source>
</evidence>
<dbReference type="InterPro" id="IPR039420">
    <property type="entry name" value="WalR-like"/>
</dbReference>
<dbReference type="SUPFAM" id="SSF52172">
    <property type="entry name" value="CheY-like"/>
    <property type="match status" value="1"/>
</dbReference>
<reference evidence="8 9" key="1">
    <citation type="submission" date="2020-02" db="EMBL/GenBank/DDBJ databases">
        <authorList>
            <person name="Kim M.K."/>
        </authorList>
    </citation>
    <scope>NUCLEOTIDE SEQUENCE [LARGE SCALE GENOMIC DNA]</scope>
    <source>
        <strain evidence="8 9">17J57-3</strain>
    </source>
</reference>
<comment type="caution">
    <text evidence="8">The sequence shown here is derived from an EMBL/GenBank/DDBJ whole genome shotgun (WGS) entry which is preliminary data.</text>
</comment>
<evidence type="ECO:0000313" key="9">
    <source>
        <dbReference type="Proteomes" id="UP000482155"/>
    </source>
</evidence>
<evidence type="ECO:0000256" key="5">
    <source>
        <dbReference type="PROSITE-ProRule" id="PRU00169"/>
    </source>
</evidence>
<dbReference type="InterPro" id="IPR011006">
    <property type="entry name" value="CheY-like_superfamily"/>
</dbReference>
<dbReference type="EMBL" id="JAAIVB010000046">
    <property type="protein sequence ID" value="NEX62251.1"/>
    <property type="molecule type" value="Genomic_DNA"/>
</dbReference>
<dbReference type="Proteomes" id="UP000482155">
    <property type="component" value="Unassembled WGS sequence"/>
</dbReference>
<gene>
    <name evidence="8" type="ORF">G3574_14275</name>
</gene>
<keyword evidence="3" id="KW-0238">DNA-binding</keyword>
<keyword evidence="4" id="KW-0804">Transcription</keyword>
<dbReference type="CDD" id="cd06170">
    <property type="entry name" value="LuxR_C_like"/>
    <property type="match status" value="1"/>
</dbReference>
<keyword evidence="9" id="KW-1185">Reference proteome</keyword>
<dbReference type="PANTHER" id="PTHR43214:SF41">
    <property type="entry name" value="NITRATE_NITRITE RESPONSE REGULATOR PROTEIN NARP"/>
    <property type="match status" value="1"/>
</dbReference>
<dbReference type="InterPro" id="IPR016032">
    <property type="entry name" value="Sig_transdc_resp-reg_C-effctor"/>
</dbReference>
<dbReference type="InterPro" id="IPR000792">
    <property type="entry name" value="Tscrpt_reg_LuxR_C"/>
</dbReference>
<dbReference type="Pfam" id="PF00196">
    <property type="entry name" value="GerE"/>
    <property type="match status" value="1"/>
</dbReference>
<dbReference type="CDD" id="cd17535">
    <property type="entry name" value="REC_NarL-like"/>
    <property type="match status" value="1"/>
</dbReference>
<dbReference type="SMART" id="SM00448">
    <property type="entry name" value="REC"/>
    <property type="match status" value="1"/>
</dbReference>
<evidence type="ECO:0000259" key="7">
    <source>
        <dbReference type="PROSITE" id="PS50110"/>
    </source>
</evidence>
<dbReference type="Pfam" id="PF00072">
    <property type="entry name" value="Response_reg"/>
    <property type="match status" value="1"/>
</dbReference>
<dbReference type="SMART" id="SM00421">
    <property type="entry name" value="HTH_LUXR"/>
    <property type="match status" value="1"/>
</dbReference>
<dbReference type="GO" id="GO:0000160">
    <property type="term" value="P:phosphorelay signal transduction system"/>
    <property type="evidence" value="ECO:0007669"/>
    <property type="project" value="InterPro"/>
</dbReference>
<dbReference type="InterPro" id="IPR001789">
    <property type="entry name" value="Sig_transdc_resp-reg_receiver"/>
</dbReference>
<dbReference type="Gene3D" id="3.40.50.2300">
    <property type="match status" value="1"/>
</dbReference>
<feature type="domain" description="Response regulatory" evidence="7">
    <location>
        <begin position="4"/>
        <end position="120"/>
    </location>
</feature>
<evidence type="ECO:0000313" key="8">
    <source>
        <dbReference type="EMBL" id="NEX62251.1"/>
    </source>
</evidence>
<dbReference type="RefSeq" id="WP_163964303.1">
    <property type="nucleotide sequence ID" value="NZ_JAAIVB010000046.1"/>
</dbReference>
<evidence type="ECO:0000256" key="1">
    <source>
        <dbReference type="ARBA" id="ARBA00022553"/>
    </source>
</evidence>
<keyword evidence="2" id="KW-0805">Transcription regulation</keyword>
<dbReference type="SUPFAM" id="SSF46894">
    <property type="entry name" value="C-terminal effector domain of the bipartite response regulators"/>
    <property type="match status" value="1"/>
</dbReference>
<dbReference type="PROSITE" id="PS50110">
    <property type="entry name" value="RESPONSE_REGULATORY"/>
    <property type="match status" value="1"/>
</dbReference>
<proteinExistence type="predicted"/>
<dbReference type="PROSITE" id="PS50043">
    <property type="entry name" value="HTH_LUXR_2"/>
    <property type="match status" value="1"/>
</dbReference>
<dbReference type="PANTHER" id="PTHR43214">
    <property type="entry name" value="TWO-COMPONENT RESPONSE REGULATOR"/>
    <property type="match status" value="1"/>
</dbReference>
<dbReference type="PROSITE" id="PS00622">
    <property type="entry name" value="HTH_LUXR_1"/>
    <property type="match status" value="1"/>
</dbReference>
<accession>A0A6B3SNE4</accession>
<sequence>MSITVSIVEDNSQFLDHFAAIIKQAPGMSLAGTAGTASAAIAMANACKADVYLVDLGLPDASGIEVIRHIRASQPGSEVLVITVFGDEQNVVACIEAGATGYLLKDSAPSEIEHAIREIRDGGSSITPVIARKLLQRLQVRPRPADPANALTDRENMILSGLAKGMTYKEIADKYYIAVGTVSHHVKNIYSKLAVHSRSEAVFEAARRGIISI</sequence>
<feature type="modified residue" description="4-aspartylphosphate" evidence="5">
    <location>
        <position position="55"/>
    </location>
</feature>